<dbReference type="Proteomes" id="UP000823388">
    <property type="component" value="Chromosome 8K"/>
</dbReference>
<feature type="compositionally biased region" description="Pro residues" evidence="1">
    <location>
        <begin position="1"/>
        <end position="14"/>
    </location>
</feature>
<dbReference type="AlphaFoldDB" id="A0A8T0PJC0"/>
<evidence type="ECO:0000256" key="1">
    <source>
        <dbReference type="SAM" id="MobiDB-lite"/>
    </source>
</evidence>
<gene>
    <name evidence="2" type="ORF">PVAP13_8KG003700</name>
</gene>
<accession>A0A8T0PJC0</accession>
<comment type="caution">
    <text evidence="2">The sequence shown here is derived from an EMBL/GenBank/DDBJ whole genome shotgun (WGS) entry which is preliminary data.</text>
</comment>
<sequence length="298" mass="34212">MARLPPRGPQPNPGPKRRFEEDKPWERWLDDREAEWRRGDWHRDHQGRERGAFQGADYYKEGRKEFEANRRVLDQKTQAEQPAGNMAIIHIISGEATELRVEEEIKHLIDGKWEWKVKQTPSQDYLVSFPNKSILETFSKSNAIELAVHGIKAKVSKSDLSPGVSAVLQTGWIKLYNIPDLARSAGPVKLIAELAGEVVVVDELSLIREGPVRVKLNGRNINKLRGLVIVFINKVGYEIQFLPEDSGSKTQTQNVPPPKKPDEDSDEEEDENSKDTKLEWEKMQRQFEEESRNKTERA</sequence>
<dbReference type="PANTHER" id="PTHR33170:SF2">
    <property type="entry name" value="OS12G0531500 PROTEIN"/>
    <property type="match status" value="1"/>
</dbReference>
<evidence type="ECO:0000313" key="2">
    <source>
        <dbReference type="EMBL" id="KAG2560998.1"/>
    </source>
</evidence>
<feature type="region of interest" description="Disordered" evidence="1">
    <location>
        <begin position="1"/>
        <end position="24"/>
    </location>
</feature>
<feature type="compositionally biased region" description="Acidic residues" evidence="1">
    <location>
        <begin position="263"/>
        <end position="272"/>
    </location>
</feature>
<dbReference type="EMBL" id="CM029051">
    <property type="protein sequence ID" value="KAG2560998.1"/>
    <property type="molecule type" value="Genomic_DNA"/>
</dbReference>
<protein>
    <submittedName>
        <fullName evidence="2">Uncharacterized protein</fullName>
    </submittedName>
</protein>
<evidence type="ECO:0000313" key="3">
    <source>
        <dbReference type="Proteomes" id="UP000823388"/>
    </source>
</evidence>
<reference evidence="2" key="1">
    <citation type="submission" date="2020-05" db="EMBL/GenBank/DDBJ databases">
        <title>WGS assembly of Panicum virgatum.</title>
        <authorList>
            <person name="Lovell J.T."/>
            <person name="Jenkins J."/>
            <person name="Shu S."/>
            <person name="Juenger T.E."/>
            <person name="Schmutz J."/>
        </authorList>
    </citation>
    <scope>NUCLEOTIDE SEQUENCE</scope>
    <source>
        <strain evidence="2">AP13</strain>
    </source>
</reference>
<organism evidence="2 3">
    <name type="scientific">Panicum virgatum</name>
    <name type="common">Blackwell switchgrass</name>
    <dbReference type="NCBI Taxonomy" id="38727"/>
    <lineage>
        <taxon>Eukaryota</taxon>
        <taxon>Viridiplantae</taxon>
        <taxon>Streptophyta</taxon>
        <taxon>Embryophyta</taxon>
        <taxon>Tracheophyta</taxon>
        <taxon>Spermatophyta</taxon>
        <taxon>Magnoliopsida</taxon>
        <taxon>Liliopsida</taxon>
        <taxon>Poales</taxon>
        <taxon>Poaceae</taxon>
        <taxon>PACMAD clade</taxon>
        <taxon>Panicoideae</taxon>
        <taxon>Panicodae</taxon>
        <taxon>Paniceae</taxon>
        <taxon>Panicinae</taxon>
        <taxon>Panicum</taxon>
        <taxon>Panicum sect. Hiantes</taxon>
    </lineage>
</organism>
<keyword evidence="3" id="KW-1185">Reference proteome</keyword>
<proteinExistence type="predicted"/>
<feature type="region of interest" description="Disordered" evidence="1">
    <location>
        <begin position="246"/>
        <end position="298"/>
    </location>
</feature>
<name>A0A8T0PJC0_PANVG</name>
<feature type="compositionally biased region" description="Basic and acidic residues" evidence="1">
    <location>
        <begin position="273"/>
        <end position="298"/>
    </location>
</feature>
<dbReference type="PANTHER" id="PTHR33170">
    <property type="entry name" value="DUF4283 DOMAIN-CONTAINING PROTEIN-RELATED"/>
    <property type="match status" value="1"/>
</dbReference>